<dbReference type="EMBL" id="JANYMP010000027">
    <property type="protein sequence ID" value="MCS7482953.1"/>
    <property type="molecule type" value="Genomic_DNA"/>
</dbReference>
<dbReference type="SUPFAM" id="SSF51905">
    <property type="entry name" value="FAD/NAD(P)-binding domain"/>
    <property type="match status" value="1"/>
</dbReference>
<evidence type="ECO:0000256" key="1">
    <source>
        <dbReference type="ARBA" id="ARBA00001974"/>
    </source>
</evidence>
<protein>
    <submittedName>
        <fullName evidence="8">NAD(P)/FAD-dependent oxidoreductase</fullName>
    </submittedName>
</protein>
<evidence type="ECO:0000256" key="5">
    <source>
        <dbReference type="ARBA" id="ARBA00022857"/>
    </source>
</evidence>
<sequence length="605" mass="66500">MDASEQGDVLFGFDPVAVRTKYLRYQEETEKRRVRPTGDRPPRASRPVVGPDPFVVQHTEREPLSDEVDVIVVGGGFGGLVTGAHLRKAGVSRVRVIEAASGFGGVWYWNRYPGAACDTEAYVYFPFLEEVGVMPSEKHPGATEIRAYAERLADHFDLTGDACLGTRVTEARWDADTARWVVKTDRHDEMRARFLCVSAGNLGRPVVPDVEGLDSFEGAAFHSSRWDFGFTGGDPEGGLVKLKGKRVAVVGASASAIQFVPHLAEHADEVVIFQRTPNIVRLRGNRPTDPDWYRAQPPGWQRERIENIMASVENPPGQKPERDLLDDAVSNLSRLVADWALTPPPELAVHVEGADPATRVLVINYALMEKIRAEMSALVDDPATAELVMPYYNFGCTRPQVSDTYLQSLNRANVTVVDARGRGVERVTPRGIGCGDEEFEVDGIIFGTGFDIDDGRAPAGSFPIIGRSGEALADKWASGVRSLHGVQVAGFPNFFTVGTITQAALSFVFTHQLDQQAEHVAAMIRRCDDEDLTSVEPTPEAETRWAEELRDKATTVPRVDLGCPPNDLVTFIRSGYPGGGLKYGRVLRLWRDDGGFERDLRTQAV</sequence>
<feature type="region of interest" description="Disordered" evidence="7">
    <location>
        <begin position="28"/>
        <end position="53"/>
    </location>
</feature>
<keyword evidence="3" id="KW-0285">Flavoprotein</keyword>
<keyword evidence="6" id="KW-0560">Oxidoreductase</keyword>
<gene>
    <name evidence="8" type="ORF">NZH93_39410</name>
</gene>
<reference evidence="8" key="1">
    <citation type="submission" date="2022-08" db="EMBL/GenBank/DDBJ databases">
        <authorList>
            <person name="Tistechok S."/>
            <person name="Samborskyy M."/>
            <person name="Roman I."/>
        </authorList>
    </citation>
    <scope>NUCLEOTIDE SEQUENCE</scope>
    <source>
        <strain evidence="8">DSM 103496</strain>
    </source>
</reference>
<evidence type="ECO:0000313" key="8">
    <source>
        <dbReference type="EMBL" id="MCS7482953.1"/>
    </source>
</evidence>
<proteinExistence type="inferred from homology"/>
<dbReference type="PANTHER" id="PTHR43098">
    <property type="entry name" value="L-ORNITHINE N(5)-MONOOXYGENASE-RELATED"/>
    <property type="match status" value="1"/>
</dbReference>
<accession>A0A9X3A632</accession>
<dbReference type="RefSeq" id="WP_259628418.1">
    <property type="nucleotide sequence ID" value="NZ_JANYMP010000027.1"/>
</dbReference>
<dbReference type="PANTHER" id="PTHR43098:SF2">
    <property type="entry name" value="FAD-BINDING MONOOXYGENASE AUSB-RELATED"/>
    <property type="match status" value="1"/>
</dbReference>
<keyword evidence="4" id="KW-0274">FAD</keyword>
<evidence type="ECO:0000256" key="6">
    <source>
        <dbReference type="ARBA" id="ARBA00023002"/>
    </source>
</evidence>
<evidence type="ECO:0000256" key="7">
    <source>
        <dbReference type="SAM" id="MobiDB-lite"/>
    </source>
</evidence>
<dbReference type="GO" id="GO:0016709">
    <property type="term" value="F:oxidoreductase activity, acting on paired donors, with incorporation or reduction of molecular oxygen, NAD(P)H as one donor, and incorporation of one atom of oxygen"/>
    <property type="evidence" value="ECO:0007669"/>
    <property type="project" value="UniProtKB-ARBA"/>
</dbReference>
<dbReference type="InterPro" id="IPR050775">
    <property type="entry name" value="FAD-binding_Monooxygenases"/>
</dbReference>
<dbReference type="AlphaFoldDB" id="A0A9X3A632"/>
<evidence type="ECO:0000256" key="3">
    <source>
        <dbReference type="ARBA" id="ARBA00022630"/>
    </source>
</evidence>
<dbReference type="Gene3D" id="3.50.50.60">
    <property type="entry name" value="FAD/NAD(P)-binding domain"/>
    <property type="match status" value="2"/>
</dbReference>
<dbReference type="Pfam" id="PF13738">
    <property type="entry name" value="Pyr_redox_3"/>
    <property type="match status" value="1"/>
</dbReference>
<evidence type="ECO:0000313" key="9">
    <source>
        <dbReference type="Proteomes" id="UP001141259"/>
    </source>
</evidence>
<dbReference type="InterPro" id="IPR036188">
    <property type="entry name" value="FAD/NAD-bd_sf"/>
</dbReference>
<name>A0A9X3A632_9PSEU</name>
<comment type="cofactor">
    <cofactor evidence="1">
        <name>FAD</name>
        <dbReference type="ChEBI" id="CHEBI:57692"/>
    </cofactor>
</comment>
<dbReference type="PRINTS" id="PR00411">
    <property type="entry name" value="PNDRDTASEI"/>
</dbReference>
<organism evidence="8 9">
    <name type="scientific">Umezawaea endophytica</name>
    <dbReference type="NCBI Taxonomy" id="1654476"/>
    <lineage>
        <taxon>Bacteria</taxon>
        <taxon>Bacillati</taxon>
        <taxon>Actinomycetota</taxon>
        <taxon>Actinomycetes</taxon>
        <taxon>Pseudonocardiales</taxon>
        <taxon>Pseudonocardiaceae</taxon>
        <taxon>Umezawaea</taxon>
    </lineage>
</organism>
<feature type="compositionally biased region" description="Basic and acidic residues" evidence="7">
    <location>
        <begin position="28"/>
        <end position="42"/>
    </location>
</feature>
<evidence type="ECO:0000256" key="4">
    <source>
        <dbReference type="ARBA" id="ARBA00022827"/>
    </source>
</evidence>
<dbReference type="Proteomes" id="UP001141259">
    <property type="component" value="Unassembled WGS sequence"/>
</dbReference>
<comment type="similarity">
    <text evidence="2">Belongs to the FAD-binding monooxygenase family.</text>
</comment>
<comment type="caution">
    <text evidence="8">The sequence shown here is derived from an EMBL/GenBank/DDBJ whole genome shotgun (WGS) entry which is preliminary data.</text>
</comment>
<evidence type="ECO:0000256" key="2">
    <source>
        <dbReference type="ARBA" id="ARBA00010139"/>
    </source>
</evidence>
<keyword evidence="9" id="KW-1185">Reference proteome</keyword>
<keyword evidence="5" id="KW-0521">NADP</keyword>